<reference evidence="6 7" key="1">
    <citation type="submission" date="2020-03" db="EMBL/GenBank/DDBJ databases">
        <title>Genomic Encyclopedia of Type Strains, Phase IV (KMG-IV): sequencing the most valuable type-strain genomes for metagenomic binning, comparative biology and taxonomic classification.</title>
        <authorList>
            <person name="Goeker M."/>
        </authorList>
    </citation>
    <scope>NUCLEOTIDE SEQUENCE [LARGE SCALE GENOMIC DNA]</scope>
    <source>
        <strain evidence="6 7">DSM 19867</strain>
    </source>
</reference>
<dbReference type="GO" id="GO:0043565">
    <property type="term" value="F:sequence-specific DNA binding"/>
    <property type="evidence" value="ECO:0007669"/>
    <property type="project" value="TreeGrafter"/>
</dbReference>
<dbReference type="InterPro" id="IPR036388">
    <property type="entry name" value="WH-like_DNA-bd_sf"/>
</dbReference>
<protein>
    <submittedName>
        <fullName evidence="6">DNA-binding transcriptional LysR family regulator</fullName>
    </submittedName>
</protein>
<dbReference type="PANTHER" id="PTHR30537">
    <property type="entry name" value="HTH-TYPE TRANSCRIPTIONAL REGULATOR"/>
    <property type="match status" value="1"/>
</dbReference>
<evidence type="ECO:0000256" key="2">
    <source>
        <dbReference type="ARBA" id="ARBA00023015"/>
    </source>
</evidence>
<dbReference type="Gene3D" id="1.10.10.10">
    <property type="entry name" value="Winged helix-like DNA-binding domain superfamily/Winged helix DNA-binding domain"/>
    <property type="match status" value="1"/>
</dbReference>
<evidence type="ECO:0000313" key="7">
    <source>
        <dbReference type="Proteomes" id="UP000570514"/>
    </source>
</evidence>
<dbReference type="SUPFAM" id="SSF46785">
    <property type="entry name" value="Winged helix' DNA-binding domain"/>
    <property type="match status" value="1"/>
</dbReference>
<comment type="caution">
    <text evidence="6">The sequence shown here is derived from an EMBL/GenBank/DDBJ whole genome shotgun (WGS) entry which is preliminary data.</text>
</comment>
<dbReference type="CDD" id="cd08422">
    <property type="entry name" value="PBP2_CrgA_like"/>
    <property type="match status" value="1"/>
</dbReference>
<keyword evidence="4" id="KW-0804">Transcription</keyword>
<gene>
    <name evidence="6" type="ORF">FHS83_000367</name>
</gene>
<keyword evidence="7" id="KW-1185">Reference proteome</keyword>
<evidence type="ECO:0000256" key="4">
    <source>
        <dbReference type="ARBA" id="ARBA00023163"/>
    </source>
</evidence>
<dbReference type="SUPFAM" id="SSF53850">
    <property type="entry name" value="Periplasmic binding protein-like II"/>
    <property type="match status" value="1"/>
</dbReference>
<dbReference type="Pfam" id="PF00126">
    <property type="entry name" value="HTH_1"/>
    <property type="match status" value="1"/>
</dbReference>
<organism evidence="6 7">
    <name type="scientific">Rhizomicrobium palustre</name>
    <dbReference type="NCBI Taxonomy" id="189966"/>
    <lineage>
        <taxon>Bacteria</taxon>
        <taxon>Pseudomonadati</taxon>
        <taxon>Pseudomonadota</taxon>
        <taxon>Alphaproteobacteria</taxon>
        <taxon>Micropepsales</taxon>
        <taxon>Micropepsaceae</taxon>
        <taxon>Rhizomicrobium</taxon>
    </lineage>
</organism>
<dbReference type="FunFam" id="3.40.190.290:FF:000001">
    <property type="entry name" value="Transcriptional regulator, LysR family"/>
    <property type="match status" value="1"/>
</dbReference>
<evidence type="ECO:0000256" key="3">
    <source>
        <dbReference type="ARBA" id="ARBA00023125"/>
    </source>
</evidence>
<dbReference type="Gene3D" id="3.40.190.290">
    <property type="match status" value="1"/>
</dbReference>
<dbReference type="GO" id="GO:0003700">
    <property type="term" value="F:DNA-binding transcription factor activity"/>
    <property type="evidence" value="ECO:0007669"/>
    <property type="project" value="InterPro"/>
</dbReference>
<dbReference type="InterPro" id="IPR058163">
    <property type="entry name" value="LysR-type_TF_proteobact-type"/>
</dbReference>
<sequence length="295" mass="31810">MNTEDVAVLVAAVAAGSLAAAARRLGITPMVATRRLAALERELGVRLMQRTTRSLSLTPEGESFLPFAQSLVENDEAGRAVLRSSTLGASGLLRVTTSLAFGRKVLAPMIPRLLAAHPHLRVDLEMTDHQVDIVASGTDLAIRIARLRDSSLIARRIAPSARILCAAPSYIAARGRPSRLEELLGHDCLAQTGTTHWTFRQDGREQRARVMGRFTSNAIEGLHAACLGGAGIALLSEWNVREDMRDGRLIEITLADAVPDDLSIWAVYPTTKQVLPKLRIFVAALEAELATASAK</sequence>
<name>A0A846MUZ3_9PROT</name>
<dbReference type="AlphaFoldDB" id="A0A846MUZ3"/>
<accession>A0A846MUZ3</accession>
<keyword evidence="2" id="KW-0805">Transcription regulation</keyword>
<dbReference type="EMBL" id="JAASRM010000001">
    <property type="protein sequence ID" value="NIK87049.1"/>
    <property type="molecule type" value="Genomic_DNA"/>
</dbReference>
<dbReference type="InterPro" id="IPR036390">
    <property type="entry name" value="WH_DNA-bd_sf"/>
</dbReference>
<dbReference type="PANTHER" id="PTHR30537:SF5">
    <property type="entry name" value="HTH-TYPE TRANSCRIPTIONAL ACTIVATOR TTDR-RELATED"/>
    <property type="match status" value="1"/>
</dbReference>
<evidence type="ECO:0000256" key="1">
    <source>
        <dbReference type="ARBA" id="ARBA00009437"/>
    </source>
</evidence>
<dbReference type="Pfam" id="PF03466">
    <property type="entry name" value="LysR_substrate"/>
    <property type="match status" value="1"/>
</dbReference>
<dbReference type="PROSITE" id="PS50931">
    <property type="entry name" value="HTH_LYSR"/>
    <property type="match status" value="1"/>
</dbReference>
<dbReference type="RefSeq" id="WP_167080295.1">
    <property type="nucleotide sequence ID" value="NZ_BAAADC010000001.1"/>
</dbReference>
<comment type="similarity">
    <text evidence="1">Belongs to the LysR transcriptional regulatory family.</text>
</comment>
<dbReference type="InterPro" id="IPR000847">
    <property type="entry name" value="LysR_HTH_N"/>
</dbReference>
<proteinExistence type="inferred from homology"/>
<dbReference type="Proteomes" id="UP000570514">
    <property type="component" value="Unassembled WGS sequence"/>
</dbReference>
<dbReference type="GO" id="GO:0006351">
    <property type="term" value="P:DNA-templated transcription"/>
    <property type="evidence" value="ECO:0007669"/>
    <property type="project" value="TreeGrafter"/>
</dbReference>
<evidence type="ECO:0000313" key="6">
    <source>
        <dbReference type="EMBL" id="NIK87049.1"/>
    </source>
</evidence>
<keyword evidence="3 6" id="KW-0238">DNA-binding</keyword>
<evidence type="ECO:0000259" key="5">
    <source>
        <dbReference type="PROSITE" id="PS50931"/>
    </source>
</evidence>
<feature type="domain" description="HTH lysR-type" evidence="5">
    <location>
        <begin position="1"/>
        <end position="58"/>
    </location>
</feature>
<dbReference type="InterPro" id="IPR005119">
    <property type="entry name" value="LysR_subst-bd"/>
</dbReference>